<protein>
    <submittedName>
        <fullName evidence="1">Uncharacterized protein</fullName>
    </submittedName>
</protein>
<gene>
    <name evidence="1" type="ORF">E2C01_066240</name>
</gene>
<proteinExistence type="predicted"/>
<accession>A0A5B7HTB6</accession>
<dbReference type="EMBL" id="VSRR010033817">
    <property type="protein sequence ID" value="MPC71948.1"/>
    <property type="molecule type" value="Genomic_DNA"/>
</dbReference>
<sequence>MLIRGAPSDFPRNVLAGVSSLSSTIEWENKDVGEDKDKDGWMREKSVILKDEKFRKEEAQEKEN</sequence>
<evidence type="ECO:0000313" key="2">
    <source>
        <dbReference type="Proteomes" id="UP000324222"/>
    </source>
</evidence>
<keyword evidence="2" id="KW-1185">Reference proteome</keyword>
<dbReference type="AlphaFoldDB" id="A0A5B7HTB6"/>
<organism evidence="1 2">
    <name type="scientific">Portunus trituberculatus</name>
    <name type="common">Swimming crab</name>
    <name type="synonym">Neptunus trituberculatus</name>
    <dbReference type="NCBI Taxonomy" id="210409"/>
    <lineage>
        <taxon>Eukaryota</taxon>
        <taxon>Metazoa</taxon>
        <taxon>Ecdysozoa</taxon>
        <taxon>Arthropoda</taxon>
        <taxon>Crustacea</taxon>
        <taxon>Multicrustacea</taxon>
        <taxon>Malacostraca</taxon>
        <taxon>Eumalacostraca</taxon>
        <taxon>Eucarida</taxon>
        <taxon>Decapoda</taxon>
        <taxon>Pleocyemata</taxon>
        <taxon>Brachyura</taxon>
        <taxon>Eubrachyura</taxon>
        <taxon>Portunoidea</taxon>
        <taxon>Portunidae</taxon>
        <taxon>Portuninae</taxon>
        <taxon>Portunus</taxon>
    </lineage>
</organism>
<reference evidence="1 2" key="1">
    <citation type="submission" date="2019-05" db="EMBL/GenBank/DDBJ databases">
        <title>Another draft genome of Portunus trituberculatus and its Hox gene families provides insights of decapod evolution.</title>
        <authorList>
            <person name="Jeong J.-H."/>
            <person name="Song I."/>
            <person name="Kim S."/>
            <person name="Choi T."/>
            <person name="Kim D."/>
            <person name="Ryu S."/>
            <person name="Kim W."/>
        </authorList>
    </citation>
    <scope>NUCLEOTIDE SEQUENCE [LARGE SCALE GENOMIC DNA]</scope>
    <source>
        <tissue evidence="1">Muscle</tissue>
    </source>
</reference>
<comment type="caution">
    <text evidence="1">The sequence shown here is derived from an EMBL/GenBank/DDBJ whole genome shotgun (WGS) entry which is preliminary data.</text>
</comment>
<dbReference type="Proteomes" id="UP000324222">
    <property type="component" value="Unassembled WGS sequence"/>
</dbReference>
<evidence type="ECO:0000313" key="1">
    <source>
        <dbReference type="EMBL" id="MPC71948.1"/>
    </source>
</evidence>
<name>A0A5B7HTB6_PORTR</name>